<reference evidence="2 3" key="1">
    <citation type="submission" date="2016-05" db="EMBL/GenBank/DDBJ databases">
        <title>Complete genome sequence of a phthalic acid esters degrading Mycobacterium sp. YC-RL4.</title>
        <authorList>
            <person name="Ren L."/>
            <person name="Fan S."/>
            <person name="Ruth N."/>
            <person name="Jia Y."/>
            <person name="Wang J."/>
            <person name="Qiao C."/>
        </authorList>
    </citation>
    <scope>NUCLEOTIDE SEQUENCE [LARGE SCALE GENOMIC DNA]</scope>
    <source>
        <strain evidence="2 3">YC-RL4</strain>
    </source>
</reference>
<dbReference type="RefSeq" id="WP_067995197.1">
    <property type="nucleotide sequence ID" value="NZ_CP015596.1"/>
</dbReference>
<dbReference type="STRING" id="1682113.A7U43_12040"/>
<keyword evidence="2" id="KW-0808">Transferase</keyword>
<dbReference type="InterPro" id="IPR036873">
    <property type="entry name" value="Rhodanese-like_dom_sf"/>
</dbReference>
<dbReference type="PROSITE" id="PS50206">
    <property type="entry name" value="RHODANESE_3"/>
    <property type="match status" value="1"/>
</dbReference>
<dbReference type="InterPro" id="IPR050229">
    <property type="entry name" value="GlpE_sulfurtransferase"/>
</dbReference>
<dbReference type="AlphaFoldDB" id="A0A172ULJ1"/>
<dbReference type="PANTHER" id="PTHR43031">
    <property type="entry name" value="FAD-DEPENDENT OXIDOREDUCTASE"/>
    <property type="match status" value="1"/>
</dbReference>
<evidence type="ECO:0000313" key="3">
    <source>
        <dbReference type="Proteomes" id="UP000077143"/>
    </source>
</evidence>
<dbReference type="SUPFAM" id="SSF52821">
    <property type="entry name" value="Rhodanese/Cell cycle control phosphatase"/>
    <property type="match status" value="1"/>
</dbReference>
<dbReference type="OrthoDB" id="9800872at2"/>
<dbReference type="CDD" id="cd00158">
    <property type="entry name" value="RHOD"/>
    <property type="match status" value="1"/>
</dbReference>
<organism evidence="2 3">
    <name type="scientific">Mycobacterium adipatum</name>
    <dbReference type="NCBI Taxonomy" id="1682113"/>
    <lineage>
        <taxon>Bacteria</taxon>
        <taxon>Bacillati</taxon>
        <taxon>Actinomycetota</taxon>
        <taxon>Actinomycetes</taxon>
        <taxon>Mycobacteriales</taxon>
        <taxon>Mycobacteriaceae</taxon>
        <taxon>Mycobacterium</taxon>
    </lineage>
</organism>
<sequence length="110" mass="11472">MDVPEVDPIAAMRLVDESGAILLDVREDDEWAAGHAPGAVHLRLGRLDPRTFGASAPVVAVCRSGNRSGSAARKLAAAGVTVYNLVGGMKAWREAGRPVIRDDGTPGTVL</sequence>
<evidence type="ECO:0000259" key="1">
    <source>
        <dbReference type="PROSITE" id="PS50206"/>
    </source>
</evidence>
<dbReference type="InterPro" id="IPR001763">
    <property type="entry name" value="Rhodanese-like_dom"/>
</dbReference>
<dbReference type="EMBL" id="CP015596">
    <property type="protein sequence ID" value="ANE79945.1"/>
    <property type="molecule type" value="Genomic_DNA"/>
</dbReference>
<feature type="domain" description="Rhodanese" evidence="1">
    <location>
        <begin position="16"/>
        <end position="101"/>
    </location>
</feature>
<gene>
    <name evidence="2" type="ORF">A7U43_12040</name>
</gene>
<dbReference type="Pfam" id="PF00581">
    <property type="entry name" value="Rhodanese"/>
    <property type="match status" value="1"/>
</dbReference>
<protein>
    <submittedName>
        <fullName evidence="2">Thiosulfate sulfurtransferase</fullName>
    </submittedName>
</protein>
<dbReference type="KEGG" id="madi:A7U43_12040"/>
<dbReference type="Gene3D" id="3.40.250.10">
    <property type="entry name" value="Rhodanese-like domain"/>
    <property type="match status" value="1"/>
</dbReference>
<accession>A0A172ULJ1</accession>
<name>A0A172ULJ1_9MYCO</name>
<dbReference type="SMART" id="SM00450">
    <property type="entry name" value="RHOD"/>
    <property type="match status" value="1"/>
</dbReference>
<proteinExistence type="predicted"/>
<keyword evidence="3" id="KW-1185">Reference proteome</keyword>
<dbReference type="GO" id="GO:0016740">
    <property type="term" value="F:transferase activity"/>
    <property type="evidence" value="ECO:0007669"/>
    <property type="project" value="UniProtKB-KW"/>
</dbReference>
<dbReference type="PANTHER" id="PTHR43031:SF18">
    <property type="entry name" value="RHODANESE-RELATED SULFURTRANSFERASES"/>
    <property type="match status" value="1"/>
</dbReference>
<evidence type="ECO:0000313" key="2">
    <source>
        <dbReference type="EMBL" id="ANE79945.1"/>
    </source>
</evidence>
<dbReference type="Proteomes" id="UP000077143">
    <property type="component" value="Chromosome"/>
</dbReference>